<dbReference type="SUPFAM" id="SSF53300">
    <property type="entry name" value="vWA-like"/>
    <property type="match status" value="1"/>
</dbReference>
<dbReference type="RefSeq" id="WP_149161520.1">
    <property type="nucleotide sequence ID" value="NZ_CP043505.1"/>
</dbReference>
<dbReference type="KEGG" id="ail:FLP10_14510"/>
<protein>
    <submittedName>
        <fullName evidence="2">VWA domain-containing protein</fullName>
    </submittedName>
</protein>
<dbReference type="SMART" id="SM00327">
    <property type="entry name" value="VWA"/>
    <property type="match status" value="1"/>
</dbReference>
<dbReference type="PROSITE" id="PS50234">
    <property type="entry name" value="VWFA"/>
    <property type="match status" value="1"/>
</dbReference>
<sequence length="533" mass="55741">MAIALTAVIVITGGLIWIGGSLSPLLASAEAGCPSVDEFTVVADPSVVPVVEQIAADFDAEYDGCIRTVIRSQTAADTVALVAAGGLDADVWLPDSSVWIERAVGLSRSLGRPAPSIESRGSIATSPVVFAAPASSAQAIAAEPVTWERILDGGLTAILPDPTVSAPSLAGLLALKARSSDADARQFSAAMVGLTKSIPASTEAAFSSVPSLSEPTVVITSEVLVAQHNLDDDSELLTVAYPPEGTVAVDYPFIAVAAGTRGHKELIKTFHDSLRTSSRIFRAAGFRAPNGSGYIEIEGLSSAAPMPARGWDGGGQVELLKAWAVFSLRSRMLAVIDVSGSMEEPADNGLRRIDIFQQAAGGALAKFSGEVQLGVWVFSTARNGELDYEDLAPIEPLGNAAHLADVQRIVDSLPQRLGGATGLYDTTLAAVQRVRDSYDAEKINTVLLFTDGRNEDENGIDLPTLVAELERLDDRERPVPVIVVGIGPDTDMAALQQIANATGGAAYTATKPEDLSTVLIDALSQRDCRPDCT</sequence>
<dbReference type="OrthoDB" id="5621159at2"/>
<evidence type="ECO:0000313" key="3">
    <source>
        <dbReference type="Proteomes" id="UP000324678"/>
    </source>
</evidence>
<dbReference type="Proteomes" id="UP000324678">
    <property type="component" value="Chromosome"/>
</dbReference>
<proteinExistence type="predicted"/>
<feature type="domain" description="VWFA" evidence="1">
    <location>
        <begin position="331"/>
        <end position="523"/>
    </location>
</feature>
<keyword evidence="3" id="KW-1185">Reference proteome</keyword>
<dbReference type="InterPro" id="IPR002035">
    <property type="entry name" value="VWF_A"/>
</dbReference>
<reference evidence="2 3" key="1">
    <citation type="submission" date="2019-09" db="EMBL/GenBank/DDBJ databases">
        <title>Genome sequencing of strain KACC 19306.</title>
        <authorList>
            <person name="Heo J."/>
            <person name="Kim S.-J."/>
            <person name="Kim J.-S."/>
            <person name="Hong S.-B."/>
            <person name="Kwon S.-W."/>
        </authorList>
    </citation>
    <scope>NUCLEOTIDE SEQUENCE [LARGE SCALE GENOMIC DNA]</scope>
    <source>
        <strain evidence="2 3">KACC 19306</strain>
    </source>
</reference>
<dbReference type="InterPro" id="IPR036465">
    <property type="entry name" value="vWFA_dom_sf"/>
</dbReference>
<name>A0A5C1YH11_9MICO</name>
<gene>
    <name evidence="2" type="ORF">FLP10_14510</name>
</gene>
<organism evidence="2 3">
    <name type="scientific">Agromyces intestinalis</name>
    <dbReference type="NCBI Taxonomy" id="2592652"/>
    <lineage>
        <taxon>Bacteria</taxon>
        <taxon>Bacillati</taxon>
        <taxon>Actinomycetota</taxon>
        <taxon>Actinomycetes</taxon>
        <taxon>Micrococcales</taxon>
        <taxon>Microbacteriaceae</taxon>
        <taxon>Agromyces</taxon>
    </lineage>
</organism>
<dbReference type="EMBL" id="CP043505">
    <property type="protein sequence ID" value="QEO15506.1"/>
    <property type="molecule type" value="Genomic_DNA"/>
</dbReference>
<dbReference type="Pfam" id="PF00092">
    <property type="entry name" value="VWA"/>
    <property type="match status" value="1"/>
</dbReference>
<dbReference type="SUPFAM" id="SSF53850">
    <property type="entry name" value="Periplasmic binding protein-like II"/>
    <property type="match status" value="1"/>
</dbReference>
<dbReference type="Gene3D" id="3.40.50.410">
    <property type="entry name" value="von Willebrand factor, type A domain"/>
    <property type="match status" value="1"/>
</dbReference>
<dbReference type="AlphaFoldDB" id="A0A5C1YH11"/>
<evidence type="ECO:0000259" key="1">
    <source>
        <dbReference type="PROSITE" id="PS50234"/>
    </source>
</evidence>
<dbReference type="Pfam" id="PF13531">
    <property type="entry name" value="SBP_bac_11"/>
    <property type="match status" value="1"/>
</dbReference>
<accession>A0A5C1YH11</accession>
<evidence type="ECO:0000313" key="2">
    <source>
        <dbReference type="EMBL" id="QEO15506.1"/>
    </source>
</evidence>